<evidence type="ECO:0000313" key="2">
    <source>
        <dbReference type="Proteomes" id="UP000708208"/>
    </source>
</evidence>
<accession>A0A8J2JSI6</accession>
<dbReference type="OrthoDB" id="5979489at2759"/>
<proteinExistence type="predicted"/>
<protein>
    <submittedName>
        <fullName evidence="1">Uncharacterized protein</fullName>
    </submittedName>
</protein>
<dbReference type="Proteomes" id="UP000708208">
    <property type="component" value="Unassembled WGS sequence"/>
</dbReference>
<name>A0A8J2JSI6_9HEXA</name>
<reference evidence="1" key="1">
    <citation type="submission" date="2021-06" db="EMBL/GenBank/DDBJ databases">
        <authorList>
            <person name="Hodson N. C."/>
            <person name="Mongue J. A."/>
            <person name="Jaron S. K."/>
        </authorList>
    </citation>
    <scope>NUCLEOTIDE SEQUENCE</scope>
</reference>
<dbReference type="EMBL" id="CAJVCH010072744">
    <property type="protein sequence ID" value="CAG7720689.1"/>
    <property type="molecule type" value="Genomic_DNA"/>
</dbReference>
<feature type="non-terminal residue" evidence="1">
    <location>
        <position position="1"/>
    </location>
</feature>
<comment type="caution">
    <text evidence="1">The sequence shown here is derived from an EMBL/GenBank/DDBJ whole genome shotgun (WGS) entry which is preliminary data.</text>
</comment>
<dbReference type="AlphaFoldDB" id="A0A8J2JSI6"/>
<sequence length="85" mass="9377">KSRTATVAGKQVTVYSGVDDDKCNVLTAVELLPNSGNALSVNRRGQVKVQLKFREALDEPVDVVIYTQYLSIVKIDGNKQVIFDH</sequence>
<gene>
    <name evidence="1" type="ORF">AFUS01_LOCUS9955</name>
</gene>
<keyword evidence="2" id="KW-1185">Reference proteome</keyword>
<organism evidence="1 2">
    <name type="scientific">Allacma fusca</name>
    <dbReference type="NCBI Taxonomy" id="39272"/>
    <lineage>
        <taxon>Eukaryota</taxon>
        <taxon>Metazoa</taxon>
        <taxon>Ecdysozoa</taxon>
        <taxon>Arthropoda</taxon>
        <taxon>Hexapoda</taxon>
        <taxon>Collembola</taxon>
        <taxon>Symphypleona</taxon>
        <taxon>Sminthuridae</taxon>
        <taxon>Allacma</taxon>
    </lineage>
</organism>
<evidence type="ECO:0000313" key="1">
    <source>
        <dbReference type="EMBL" id="CAG7720689.1"/>
    </source>
</evidence>